<evidence type="ECO:0000313" key="3">
    <source>
        <dbReference type="Proteomes" id="UP000614272"/>
    </source>
</evidence>
<dbReference type="EMBL" id="BMGJ01000012">
    <property type="protein sequence ID" value="GGD71253.1"/>
    <property type="molecule type" value="Genomic_DNA"/>
</dbReference>
<accession>A0ABQ1RI82</accession>
<organism evidence="2 3">
    <name type="scientific">Lacimicrobium alkaliphilum</name>
    <dbReference type="NCBI Taxonomy" id="1526571"/>
    <lineage>
        <taxon>Bacteria</taxon>
        <taxon>Pseudomonadati</taxon>
        <taxon>Pseudomonadota</taxon>
        <taxon>Gammaproteobacteria</taxon>
        <taxon>Alteromonadales</taxon>
        <taxon>Alteromonadaceae</taxon>
        <taxon>Lacimicrobium</taxon>
    </lineage>
</organism>
<feature type="transmembrane region" description="Helical" evidence="1">
    <location>
        <begin position="65"/>
        <end position="92"/>
    </location>
</feature>
<keyword evidence="1" id="KW-0472">Membrane</keyword>
<evidence type="ECO:0000256" key="1">
    <source>
        <dbReference type="SAM" id="Phobius"/>
    </source>
</evidence>
<proteinExistence type="predicted"/>
<keyword evidence="1" id="KW-0812">Transmembrane</keyword>
<protein>
    <recommendedName>
        <fullName evidence="4">TM2 domain-containing protein</fullName>
    </recommendedName>
</protein>
<comment type="caution">
    <text evidence="2">The sequence shown here is derived from an EMBL/GenBank/DDBJ whole genome shotgun (WGS) entry which is preliminary data.</text>
</comment>
<keyword evidence="1" id="KW-1133">Transmembrane helix</keyword>
<reference evidence="3" key="1">
    <citation type="journal article" date="2019" name="Int. J. Syst. Evol. Microbiol.">
        <title>The Global Catalogue of Microorganisms (GCM) 10K type strain sequencing project: providing services to taxonomists for standard genome sequencing and annotation.</title>
        <authorList>
            <consortium name="The Broad Institute Genomics Platform"/>
            <consortium name="The Broad Institute Genome Sequencing Center for Infectious Disease"/>
            <person name="Wu L."/>
            <person name="Ma J."/>
        </authorList>
    </citation>
    <scope>NUCLEOTIDE SEQUENCE [LARGE SCALE GENOMIC DNA]</scope>
    <source>
        <strain evidence="3">CGMCC 1.12923</strain>
    </source>
</reference>
<sequence length="123" mass="14387">MSLEQLKLEEDDLRKEIAALSQDQKKAYYQTEEKLVKDPDTYAVLNYFFLAGLHHFYLEKYAHGLVNLVVMLFGLLFIQSFGIVLFVVIILIELPQLFRSQSIVQRYNNEVMKSTLRQVQNIA</sequence>
<name>A0ABQ1RI82_9ALTE</name>
<feature type="transmembrane region" description="Helical" evidence="1">
    <location>
        <begin position="41"/>
        <end position="58"/>
    </location>
</feature>
<dbReference type="RefSeq" id="WP_099035498.1">
    <property type="nucleotide sequence ID" value="NZ_BMGJ01000012.1"/>
</dbReference>
<dbReference type="Proteomes" id="UP000614272">
    <property type="component" value="Unassembled WGS sequence"/>
</dbReference>
<gene>
    <name evidence="2" type="ORF">GCM10011357_27970</name>
</gene>
<evidence type="ECO:0008006" key="4">
    <source>
        <dbReference type="Google" id="ProtNLM"/>
    </source>
</evidence>
<evidence type="ECO:0000313" key="2">
    <source>
        <dbReference type="EMBL" id="GGD71253.1"/>
    </source>
</evidence>
<keyword evidence="3" id="KW-1185">Reference proteome</keyword>